<name>D7M9R1_ARALL</name>
<dbReference type="HOGENOM" id="CLU_2530565_0_0_1"/>
<keyword evidence="3" id="KW-1185">Reference proteome</keyword>
<evidence type="ECO:0000313" key="2">
    <source>
        <dbReference type="EMBL" id="EFH43491.1"/>
    </source>
</evidence>
<dbReference type="EMBL" id="GL348719">
    <property type="protein sequence ID" value="EFH43491.1"/>
    <property type="molecule type" value="Genomic_DNA"/>
</dbReference>
<organism evidence="3">
    <name type="scientific">Arabidopsis lyrata subsp. lyrata</name>
    <name type="common">Lyre-leaved rock-cress</name>
    <dbReference type="NCBI Taxonomy" id="81972"/>
    <lineage>
        <taxon>Eukaryota</taxon>
        <taxon>Viridiplantae</taxon>
        <taxon>Streptophyta</taxon>
        <taxon>Embryophyta</taxon>
        <taxon>Tracheophyta</taxon>
        <taxon>Spermatophyta</taxon>
        <taxon>Magnoliopsida</taxon>
        <taxon>eudicotyledons</taxon>
        <taxon>Gunneridae</taxon>
        <taxon>Pentapetalae</taxon>
        <taxon>rosids</taxon>
        <taxon>malvids</taxon>
        <taxon>Brassicales</taxon>
        <taxon>Brassicaceae</taxon>
        <taxon>Camelineae</taxon>
        <taxon>Arabidopsis</taxon>
    </lineage>
</organism>
<sequence length="84" mass="9101">MRRRLTGGTPTRAGEASRFRGVVLTRGWDGSLLAACGFDGSRRKEMTIFTSRSVFLGDTNRVGGSRRKTQRTPSKPTSASRAGP</sequence>
<dbReference type="Proteomes" id="UP000008694">
    <property type="component" value="Unassembled WGS sequence"/>
</dbReference>
<feature type="region of interest" description="Disordered" evidence="1">
    <location>
        <begin position="57"/>
        <end position="84"/>
    </location>
</feature>
<evidence type="ECO:0000256" key="1">
    <source>
        <dbReference type="SAM" id="MobiDB-lite"/>
    </source>
</evidence>
<dbReference type="AlphaFoldDB" id="D7M9R1"/>
<gene>
    <name evidence="2" type="ORF">ARALYDRAFT_913177</name>
</gene>
<dbReference type="Gramene" id="scaffold_700919.1">
    <property type="protein sequence ID" value="scaffold_700919.1"/>
    <property type="gene ID" value="scaffold_700919.1"/>
</dbReference>
<protein>
    <submittedName>
        <fullName evidence="2">Predicted protein</fullName>
    </submittedName>
</protein>
<proteinExistence type="predicted"/>
<accession>D7M9R1</accession>
<evidence type="ECO:0000313" key="3">
    <source>
        <dbReference type="Proteomes" id="UP000008694"/>
    </source>
</evidence>
<reference evidence="3" key="1">
    <citation type="journal article" date="2011" name="Nat. Genet.">
        <title>The Arabidopsis lyrata genome sequence and the basis of rapid genome size change.</title>
        <authorList>
            <person name="Hu T.T."/>
            <person name="Pattyn P."/>
            <person name="Bakker E.G."/>
            <person name="Cao J."/>
            <person name="Cheng J.-F."/>
            <person name="Clark R.M."/>
            <person name="Fahlgren N."/>
            <person name="Fawcett J.A."/>
            <person name="Grimwood J."/>
            <person name="Gundlach H."/>
            <person name="Haberer G."/>
            <person name="Hollister J.D."/>
            <person name="Ossowski S."/>
            <person name="Ottilar R.P."/>
            <person name="Salamov A.A."/>
            <person name="Schneeberger K."/>
            <person name="Spannagl M."/>
            <person name="Wang X."/>
            <person name="Yang L."/>
            <person name="Nasrallah M.E."/>
            <person name="Bergelson J."/>
            <person name="Carrington J.C."/>
            <person name="Gaut B.S."/>
            <person name="Schmutz J."/>
            <person name="Mayer K.F.X."/>
            <person name="Van de Peer Y."/>
            <person name="Grigoriev I.V."/>
            <person name="Nordborg M."/>
            <person name="Weigel D."/>
            <person name="Guo Y.-L."/>
        </authorList>
    </citation>
    <scope>NUCLEOTIDE SEQUENCE [LARGE SCALE GENOMIC DNA]</scope>
    <source>
        <strain evidence="3">cv. MN47</strain>
    </source>
</reference>
<feature type="compositionally biased region" description="Polar residues" evidence="1">
    <location>
        <begin position="71"/>
        <end position="84"/>
    </location>
</feature>